<dbReference type="EMBL" id="CP146069">
    <property type="protein sequence ID" value="WWR45946.1"/>
    <property type="molecule type" value="Genomic_DNA"/>
</dbReference>
<keyword evidence="1" id="KW-1133">Transmembrane helix</keyword>
<gene>
    <name evidence="2" type="ORF">RZ517_14350</name>
</gene>
<evidence type="ECO:0000256" key="1">
    <source>
        <dbReference type="SAM" id="Phobius"/>
    </source>
</evidence>
<dbReference type="RefSeq" id="WP_338548850.1">
    <property type="nucleotide sequence ID" value="NZ_CP146069.1"/>
</dbReference>
<dbReference type="Proteomes" id="UP001364156">
    <property type="component" value="Chromosome"/>
</dbReference>
<evidence type="ECO:0000313" key="2">
    <source>
        <dbReference type="EMBL" id="WWR45946.1"/>
    </source>
</evidence>
<sequence length="341" mass="36701">MTALHEYQRLEAAGLWRAAPDAQRSDVVVSVGDATLTISDARDQPLTHWSLAALERANPGQRPAIYFPNGDPGETLELGVDEVAMIDAIEKLRRAVGRGRPHPGRLRLVTFLMSIAAVIALVVFWLPGALRHHAVSVVPEVKRAQIGEALRTKMERVTGAACATPEGTGALERLAQRLPTPQGPGRFDVMRNGVDGAISLPGGTILIGRALVEDHEEPDVLAGYIVAEHLRAGLDDPLAQLLDHGSTLDAIRLLTTGDLPDNAVSRYAEHLLTSPRPTLTDEALLNGFKSWSVRARPYAYAFDLTGETKLGLIEADPFSTTPPPPLLSDADWLRLQGICGG</sequence>
<proteinExistence type="predicted"/>
<name>A0ABZ2HJ43_9RHOB</name>
<keyword evidence="1" id="KW-0812">Transmembrane</keyword>
<accession>A0ABZ2HJ43</accession>
<feature type="transmembrane region" description="Helical" evidence="1">
    <location>
        <begin position="108"/>
        <end position="126"/>
    </location>
</feature>
<keyword evidence="3" id="KW-1185">Reference proteome</keyword>
<reference evidence="2 3" key="1">
    <citation type="submission" date="2023-10" db="EMBL/GenBank/DDBJ databases">
        <title>Roseovarius strain S88 nov., isolated from a marine algae.</title>
        <authorList>
            <person name="Lee M.W."/>
            <person name="Lee J.K."/>
            <person name="Kim J.M."/>
            <person name="Choi D.G."/>
            <person name="Baek J.H."/>
            <person name="Bayburt H."/>
            <person name="Jung J.J."/>
            <person name="Han D.M."/>
            <person name="Jeon C.O."/>
        </authorList>
    </citation>
    <scope>NUCLEOTIDE SEQUENCE [LARGE SCALE GENOMIC DNA]</scope>
    <source>
        <strain evidence="2 3">S88</strain>
    </source>
</reference>
<protein>
    <submittedName>
        <fullName evidence="2">Uncharacterized protein</fullName>
    </submittedName>
</protein>
<keyword evidence="1" id="KW-0472">Membrane</keyword>
<evidence type="ECO:0000313" key="3">
    <source>
        <dbReference type="Proteomes" id="UP001364156"/>
    </source>
</evidence>
<organism evidence="2 3">
    <name type="scientific">Roseovarius phycicola</name>
    <dbReference type="NCBI Taxonomy" id="3080976"/>
    <lineage>
        <taxon>Bacteria</taxon>
        <taxon>Pseudomonadati</taxon>
        <taxon>Pseudomonadota</taxon>
        <taxon>Alphaproteobacteria</taxon>
        <taxon>Rhodobacterales</taxon>
        <taxon>Roseobacteraceae</taxon>
        <taxon>Roseovarius</taxon>
    </lineage>
</organism>